<dbReference type="GO" id="GO:0000786">
    <property type="term" value="C:nucleosome"/>
    <property type="evidence" value="ECO:0007669"/>
    <property type="project" value="UniProtKB-KW"/>
</dbReference>
<dbReference type="InterPro" id="IPR007125">
    <property type="entry name" value="H2A/H2B/H3"/>
</dbReference>
<protein>
    <recommendedName>
        <fullName evidence="5">Histone H3</fullName>
    </recommendedName>
</protein>
<dbReference type="GO" id="GO:0030527">
    <property type="term" value="F:structural constituent of chromatin"/>
    <property type="evidence" value="ECO:0007669"/>
    <property type="project" value="InterPro"/>
</dbReference>
<keyword evidence="6" id="KW-0158">Chromosome</keyword>
<evidence type="ECO:0000313" key="9">
    <source>
        <dbReference type="EMBL" id="KAK5080231.1"/>
    </source>
</evidence>
<comment type="similarity">
    <text evidence="3">Belongs to the histone H3 family.</text>
</comment>
<proteinExistence type="inferred from homology"/>
<dbReference type="InterPro" id="IPR000164">
    <property type="entry name" value="Histone_H3/CENP-A"/>
</dbReference>
<comment type="function">
    <text evidence="1">Core component of nucleosome. Nucleosomes wrap and compact DNA into chromatin, limiting DNA accessibility to the cellular machineries which require DNA as a template. Histones thereby play a central role in transcription regulation, DNA repair, DNA replication and chromosomal stability. DNA accessibility is regulated via a complex set of post-translational modifications of histones, also called histone code, and nucleosome remodeling.</text>
</comment>
<comment type="subcellular location">
    <subcellularLocation>
        <location evidence="2">Chromosome</location>
    </subcellularLocation>
</comment>
<keyword evidence="7" id="KW-0238">DNA-binding</keyword>
<dbReference type="GO" id="GO:0003677">
    <property type="term" value="F:DNA binding"/>
    <property type="evidence" value="ECO:0007669"/>
    <property type="project" value="InterPro"/>
</dbReference>
<dbReference type="SUPFAM" id="SSF47113">
    <property type="entry name" value="Histone-fold"/>
    <property type="match status" value="1"/>
</dbReference>
<comment type="subunit">
    <text evidence="4">The nucleosome is a histone octamer containing two molecules each of H2A, H2B, H3 and H4 assembled in one H3-H4 heterotetramer and two H2A-H2B heterodimers. The octamer wraps approximately 147 bp of DNA.</text>
</comment>
<dbReference type="SMART" id="SM00428">
    <property type="entry name" value="H3"/>
    <property type="match status" value="1"/>
</dbReference>
<evidence type="ECO:0000256" key="6">
    <source>
        <dbReference type="ARBA" id="ARBA00022454"/>
    </source>
</evidence>
<dbReference type="PANTHER" id="PTHR11426">
    <property type="entry name" value="HISTONE H3"/>
    <property type="match status" value="1"/>
</dbReference>
<dbReference type="Pfam" id="PF00125">
    <property type="entry name" value="Histone"/>
    <property type="match status" value="1"/>
</dbReference>
<dbReference type="PROSITE" id="PS00959">
    <property type="entry name" value="HISTONE_H3_2"/>
    <property type="match status" value="1"/>
</dbReference>
<organism evidence="9 10">
    <name type="scientific">Lithohypha guttulata</name>
    <dbReference type="NCBI Taxonomy" id="1690604"/>
    <lineage>
        <taxon>Eukaryota</taxon>
        <taxon>Fungi</taxon>
        <taxon>Dikarya</taxon>
        <taxon>Ascomycota</taxon>
        <taxon>Pezizomycotina</taxon>
        <taxon>Eurotiomycetes</taxon>
        <taxon>Chaetothyriomycetidae</taxon>
        <taxon>Chaetothyriales</taxon>
        <taxon>Trichomeriaceae</taxon>
        <taxon>Lithohypha</taxon>
    </lineage>
</organism>
<keyword evidence="7" id="KW-0544">Nucleosome core</keyword>
<evidence type="ECO:0000256" key="3">
    <source>
        <dbReference type="ARBA" id="ARBA00010343"/>
    </source>
</evidence>
<reference evidence="9 10" key="1">
    <citation type="submission" date="2023-08" db="EMBL/GenBank/DDBJ databases">
        <title>Black Yeasts Isolated from many extreme environments.</title>
        <authorList>
            <person name="Coleine C."/>
            <person name="Stajich J.E."/>
            <person name="Selbmann L."/>
        </authorList>
    </citation>
    <scope>NUCLEOTIDE SEQUENCE [LARGE SCALE GENOMIC DNA]</scope>
    <source>
        <strain evidence="9 10">CCFEE 5910</strain>
    </source>
</reference>
<evidence type="ECO:0000313" key="10">
    <source>
        <dbReference type="Proteomes" id="UP001309876"/>
    </source>
</evidence>
<dbReference type="EMBL" id="JAVRRJ010000018">
    <property type="protein sequence ID" value="KAK5080231.1"/>
    <property type="molecule type" value="Genomic_DNA"/>
</dbReference>
<dbReference type="PRINTS" id="PR00622">
    <property type="entry name" value="HISTONEH3"/>
</dbReference>
<name>A0AAN7QCA6_9EURO</name>
<dbReference type="Gene3D" id="1.10.20.10">
    <property type="entry name" value="Histone, subunit A"/>
    <property type="match status" value="1"/>
</dbReference>
<dbReference type="Proteomes" id="UP001309876">
    <property type="component" value="Unassembled WGS sequence"/>
</dbReference>
<comment type="caution">
    <text evidence="9">The sequence shown here is derived from an EMBL/GenBank/DDBJ whole genome shotgun (WGS) entry which is preliminary data.</text>
</comment>
<accession>A0AAN7QCA6</accession>
<sequence length="67" mass="7839">MVAVKKPRKCKPGTVALREIRRYQRGTELLIRKRPFPRLVREITQDFKSNLRFQSSAIRAVQEATKA</sequence>
<evidence type="ECO:0000259" key="8">
    <source>
        <dbReference type="Pfam" id="PF00125"/>
    </source>
</evidence>
<dbReference type="AlphaFoldDB" id="A0AAN7QCA6"/>
<feature type="domain" description="Core Histone H2A/H2B/H3" evidence="8">
    <location>
        <begin position="12"/>
        <end position="66"/>
    </location>
</feature>
<evidence type="ECO:0000256" key="4">
    <source>
        <dbReference type="ARBA" id="ARBA00011538"/>
    </source>
</evidence>
<dbReference type="InterPro" id="IPR009072">
    <property type="entry name" value="Histone-fold"/>
</dbReference>
<evidence type="ECO:0000256" key="1">
    <source>
        <dbReference type="ARBA" id="ARBA00002001"/>
    </source>
</evidence>
<evidence type="ECO:0000256" key="2">
    <source>
        <dbReference type="ARBA" id="ARBA00004286"/>
    </source>
</evidence>
<evidence type="ECO:0000256" key="5">
    <source>
        <dbReference type="ARBA" id="ARBA00020835"/>
    </source>
</evidence>
<evidence type="ECO:0000256" key="7">
    <source>
        <dbReference type="ARBA" id="ARBA00023269"/>
    </source>
</evidence>
<keyword evidence="10" id="KW-1185">Reference proteome</keyword>
<gene>
    <name evidence="9" type="primary">HHT1_2</name>
    <name evidence="9" type="ORF">LTR05_008744</name>
</gene>
<dbReference type="GO" id="GO:0046982">
    <property type="term" value="F:protein heterodimerization activity"/>
    <property type="evidence" value="ECO:0007669"/>
    <property type="project" value="InterPro"/>
</dbReference>